<proteinExistence type="predicted"/>
<accession>A0ABR2B2T7</accession>
<evidence type="ECO:0000256" key="1">
    <source>
        <dbReference type="SAM" id="MobiDB-lite"/>
    </source>
</evidence>
<evidence type="ECO:0000313" key="3">
    <source>
        <dbReference type="Proteomes" id="UP001472677"/>
    </source>
</evidence>
<protein>
    <submittedName>
        <fullName evidence="2">Uncharacterized protein</fullName>
    </submittedName>
</protein>
<name>A0ABR2B2T7_9ROSI</name>
<gene>
    <name evidence="2" type="ORF">V6N12_001348</name>
</gene>
<dbReference type="Proteomes" id="UP001472677">
    <property type="component" value="Unassembled WGS sequence"/>
</dbReference>
<feature type="region of interest" description="Disordered" evidence="1">
    <location>
        <begin position="209"/>
        <end position="229"/>
    </location>
</feature>
<keyword evidence="3" id="KW-1185">Reference proteome</keyword>
<feature type="compositionally biased region" description="Basic residues" evidence="1">
    <location>
        <begin position="209"/>
        <end position="222"/>
    </location>
</feature>
<organism evidence="2 3">
    <name type="scientific">Hibiscus sabdariffa</name>
    <name type="common">roselle</name>
    <dbReference type="NCBI Taxonomy" id="183260"/>
    <lineage>
        <taxon>Eukaryota</taxon>
        <taxon>Viridiplantae</taxon>
        <taxon>Streptophyta</taxon>
        <taxon>Embryophyta</taxon>
        <taxon>Tracheophyta</taxon>
        <taxon>Spermatophyta</taxon>
        <taxon>Magnoliopsida</taxon>
        <taxon>eudicotyledons</taxon>
        <taxon>Gunneridae</taxon>
        <taxon>Pentapetalae</taxon>
        <taxon>rosids</taxon>
        <taxon>malvids</taxon>
        <taxon>Malvales</taxon>
        <taxon>Malvaceae</taxon>
        <taxon>Malvoideae</taxon>
        <taxon>Hibiscus</taxon>
    </lineage>
</organism>
<reference evidence="2 3" key="1">
    <citation type="journal article" date="2024" name="G3 (Bethesda)">
        <title>Genome assembly of Hibiscus sabdariffa L. provides insights into metabolisms of medicinal natural products.</title>
        <authorList>
            <person name="Kim T."/>
        </authorList>
    </citation>
    <scope>NUCLEOTIDE SEQUENCE [LARGE SCALE GENOMIC DNA]</scope>
    <source>
        <strain evidence="2">TK-2024</strain>
        <tissue evidence="2">Old leaves</tissue>
    </source>
</reference>
<evidence type="ECO:0000313" key="2">
    <source>
        <dbReference type="EMBL" id="KAK8500462.1"/>
    </source>
</evidence>
<sequence length="296" mass="33409">MEQRFKGEAEAKRAIENGSGRRMDGFHIRIYSLRSGKECLKKGNMKAHVERQCLKSRDFRSYKETLVGVRKQKMTCMERQGTRSKNEIMNCSKRWCGSMTVRWRIIEDLIETPSPKGFPISGSMERTVAYNSFLGCGNIEQSPIKGQARPNGLGLVDVPIVSIENFSGREAGVMEEKPNKNNRATHLGSRTIDLRADIDRLNWWTCAAKKKKKSRKRPKGNRSKSSGRLGASACGFQRVLPSSFEISILNPSFQDANRAKAISTLEVGEKMGVTFDIPINSIVERFQELVESEAWL</sequence>
<dbReference type="EMBL" id="JBBPBM010000216">
    <property type="protein sequence ID" value="KAK8500462.1"/>
    <property type="molecule type" value="Genomic_DNA"/>
</dbReference>
<comment type="caution">
    <text evidence="2">The sequence shown here is derived from an EMBL/GenBank/DDBJ whole genome shotgun (WGS) entry which is preliminary data.</text>
</comment>